<evidence type="ECO:0000313" key="3">
    <source>
        <dbReference type="EMBL" id="WJW65604.1"/>
    </source>
</evidence>
<evidence type="ECO:0000259" key="1">
    <source>
        <dbReference type="Pfam" id="PF19480"/>
    </source>
</evidence>
<sequence length="158" mass="17813">MLIPINETLIEQVRQQAQVSPRRRAIHRFHAHPDPIQRMLNAVEPDSYVMPHKHENPDKVEAFIILKGRAALFSFDESGTPTGCVLLEEGTTRLGVEVPPRTWHSLAALESGTVLYEVLEGPYLEETHKTFAVWAPPADDFEAGLAWVQRLKEHFGIG</sequence>
<dbReference type="InterPro" id="IPR046058">
    <property type="entry name" value="WbuC_cupin"/>
</dbReference>
<proteinExistence type="predicted"/>
<dbReference type="Proteomes" id="UP000521676">
    <property type="component" value="Unassembled WGS sequence"/>
</dbReference>
<dbReference type="NCBIfam" id="TIGR04366">
    <property type="entry name" value="cupin_WbuC"/>
    <property type="match status" value="1"/>
</dbReference>
<dbReference type="InterPro" id="IPR011051">
    <property type="entry name" value="RmlC_Cupin_sf"/>
</dbReference>
<evidence type="ECO:0000313" key="4">
    <source>
        <dbReference type="Proteomes" id="UP000521676"/>
    </source>
</evidence>
<dbReference type="Proteomes" id="UP001431572">
    <property type="component" value="Chromosome 1"/>
</dbReference>
<organism evidence="2 4">
    <name type="scientific">Candidatus Chlorohelix allophototropha</name>
    <dbReference type="NCBI Taxonomy" id="3003348"/>
    <lineage>
        <taxon>Bacteria</taxon>
        <taxon>Bacillati</taxon>
        <taxon>Chloroflexota</taxon>
        <taxon>Chloroflexia</taxon>
        <taxon>Candidatus Chloroheliales</taxon>
        <taxon>Candidatus Chloroheliaceae</taxon>
        <taxon>Candidatus Chlorohelix</taxon>
    </lineage>
</organism>
<dbReference type="Gene3D" id="2.60.120.10">
    <property type="entry name" value="Jelly Rolls"/>
    <property type="match status" value="1"/>
</dbReference>
<dbReference type="EMBL" id="CP128399">
    <property type="protein sequence ID" value="WJW65604.1"/>
    <property type="molecule type" value="Genomic_DNA"/>
</dbReference>
<evidence type="ECO:0000313" key="5">
    <source>
        <dbReference type="Proteomes" id="UP001431572"/>
    </source>
</evidence>
<keyword evidence="5" id="KW-1185">Reference proteome</keyword>
<dbReference type="RefSeq" id="WP_341467490.1">
    <property type="nucleotide sequence ID" value="NZ_CP128399.1"/>
</dbReference>
<reference evidence="3" key="2">
    <citation type="journal article" date="2024" name="Nature">
        <title>Anoxygenic phototroph of the Chloroflexota uses a type I reaction centre.</title>
        <authorList>
            <person name="Tsuji J.M."/>
            <person name="Shaw N.A."/>
            <person name="Nagashima S."/>
            <person name="Venkiteswaran J.J."/>
            <person name="Schiff S.L."/>
            <person name="Watanabe T."/>
            <person name="Fukui M."/>
            <person name="Hanada S."/>
            <person name="Tank M."/>
            <person name="Neufeld J.D."/>
        </authorList>
    </citation>
    <scope>NUCLEOTIDE SEQUENCE</scope>
    <source>
        <strain evidence="3">L227-S17</strain>
    </source>
</reference>
<feature type="domain" description="Cupin fold metalloprotein WbuC cupin" evidence="1">
    <location>
        <begin position="5"/>
        <end position="82"/>
    </location>
</feature>
<accession>A0A8T7LW41</accession>
<dbReference type="Pfam" id="PF19480">
    <property type="entry name" value="DUF6016"/>
    <property type="match status" value="1"/>
</dbReference>
<evidence type="ECO:0000313" key="2">
    <source>
        <dbReference type="EMBL" id="NWJ46228.1"/>
    </source>
</evidence>
<reference evidence="2 4" key="1">
    <citation type="submission" date="2020-06" db="EMBL/GenBank/DDBJ databases">
        <title>Anoxygenic phototrophic Chloroflexota member uses a Type I reaction center.</title>
        <authorList>
            <person name="Tsuji J.M."/>
            <person name="Shaw N.A."/>
            <person name="Nagashima S."/>
            <person name="Venkiteswaran J."/>
            <person name="Schiff S.L."/>
            <person name="Hanada S."/>
            <person name="Tank M."/>
            <person name="Neufeld J.D."/>
        </authorList>
    </citation>
    <scope>NUCLEOTIDE SEQUENCE [LARGE SCALE GENOMIC DNA]</scope>
    <source>
        <strain evidence="2">L227-S17</strain>
    </source>
</reference>
<name>A0A8T7LW41_9CHLR</name>
<dbReference type="AlphaFoldDB" id="A0A8T7LW41"/>
<gene>
    <name evidence="2" type="ORF">HXX08_10140</name>
    <name evidence="3" type="ORF">OZ401_001372</name>
</gene>
<dbReference type="CDD" id="cd07005">
    <property type="entry name" value="cupin_WbuC-like"/>
    <property type="match status" value="1"/>
</dbReference>
<protein>
    <submittedName>
        <fullName evidence="2">WbuC family cupin fold metalloprotein</fullName>
    </submittedName>
</protein>
<dbReference type="InterPro" id="IPR014710">
    <property type="entry name" value="RmlC-like_jellyroll"/>
</dbReference>
<dbReference type="SUPFAM" id="SSF51182">
    <property type="entry name" value="RmlC-like cupins"/>
    <property type="match status" value="1"/>
</dbReference>
<dbReference type="InterPro" id="IPR027565">
    <property type="entry name" value="Cupin_WbuC"/>
</dbReference>
<dbReference type="EMBL" id="JACATZ010000001">
    <property type="protein sequence ID" value="NWJ46228.1"/>
    <property type="molecule type" value="Genomic_DNA"/>
</dbReference>